<keyword evidence="5 8" id="KW-0238">DNA-binding</keyword>
<comment type="caution">
    <text evidence="9">The sequence shown here is derived from an EMBL/GenBank/DDBJ whole genome shotgun (WGS) entry which is preliminary data.</text>
</comment>
<comment type="similarity">
    <text evidence="1 8">Belongs to the Fur family.</text>
</comment>
<comment type="subcellular location">
    <subcellularLocation>
        <location evidence="8">Cytoplasm</location>
    </subcellularLocation>
</comment>
<keyword evidence="4 8" id="KW-0805">Transcription regulation</keyword>
<feature type="binding site" evidence="7">
    <location>
        <position position="155"/>
    </location>
    <ligand>
        <name>Zn(2+)</name>
        <dbReference type="ChEBI" id="CHEBI:29105"/>
    </ligand>
</feature>
<keyword evidence="2 8" id="KW-0678">Repressor</keyword>
<proteinExistence type="inferred from homology"/>
<feature type="binding site" evidence="7">
    <location>
        <position position="152"/>
    </location>
    <ligand>
        <name>Zn(2+)</name>
        <dbReference type="ChEBI" id="CHEBI:29105"/>
    </ligand>
</feature>
<keyword evidence="8" id="KW-0408">Iron</keyword>
<dbReference type="InterPro" id="IPR036388">
    <property type="entry name" value="WH-like_DNA-bd_sf"/>
</dbReference>
<dbReference type="AlphaFoldDB" id="A0A839F2Q6"/>
<evidence type="ECO:0000256" key="5">
    <source>
        <dbReference type="ARBA" id="ARBA00023125"/>
    </source>
</evidence>
<dbReference type="Gene3D" id="1.10.10.10">
    <property type="entry name" value="Winged helix-like DNA-binding domain superfamily/Winged helix DNA-binding domain"/>
    <property type="match status" value="1"/>
</dbReference>
<dbReference type="FunFam" id="3.30.1490.190:FF:000007">
    <property type="entry name" value="Fur family transcriptional regulator"/>
    <property type="match status" value="1"/>
</dbReference>
<dbReference type="GO" id="GO:0000976">
    <property type="term" value="F:transcription cis-regulatory region binding"/>
    <property type="evidence" value="ECO:0007669"/>
    <property type="project" value="TreeGrafter"/>
</dbReference>
<dbReference type="InterPro" id="IPR002481">
    <property type="entry name" value="FUR"/>
</dbReference>
<evidence type="ECO:0000256" key="3">
    <source>
        <dbReference type="ARBA" id="ARBA00022833"/>
    </source>
</evidence>
<sequence length="164" mass="18148">MSHVSRHSHHEHEHDASAFVGAVSSACELRGLRLTPLRLRVLELIAAEEKPVKAYDLLDRLKDEHGSAAPPTVYRALDFLLENRFIHKLESINAYVGCHHPNEAHQVPFLICDVCSAAVEVCDERVSKLLTEQAKERGFRPRAQTLEVHGICAGCRAAVAQGQG</sequence>
<evidence type="ECO:0000256" key="7">
    <source>
        <dbReference type="PIRSR" id="PIRSR602481-1"/>
    </source>
</evidence>
<feature type="binding site" evidence="7">
    <location>
        <position position="112"/>
    </location>
    <ligand>
        <name>Zn(2+)</name>
        <dbReference type="ChEBI" id="CHEBI:29105"/>
    </ligand>
</feature>
<evidence type="ECO:0000313" key="10">
    <source>
        <dbReference type="Proteomes" id="UP000550401"/>
    </source>
</evidence>
<dbReference type="CDD" id="cd07153">
    <property type="entry name" value="Fur_like"/>
    <property type="match status" value="1"/>
</dbReference>
<keyword evidence="6 8" id="KW-0804">Transcription</keyword>
<dbReference type="PROSITE" id="PS51257">
    <property type="entry name" value="PROKAR_LIPOPROTEIN"/>
    <property type="match status" value="1"/>
</dbReference>
<keyword evidence="8" id="KW-0963">Cytoplasm</keyword>
<evidence type="ECO:0000256" key="4">
    <source>
        <dbReference type="ARBA" id="ARBA00023015"/>
    </source>
</evidence>
<comment type="cofactor">
    <cofactor evidence="7">
        <name>Zn(2+)</name>
        <dbReference type="ChEBI" id="CHEBI:29105"/>
    </cofactor>
    <text evidence="7">Binds 1 zinc ion per subunit.</text>
</comment>
<dbReference type="Gene3D" id="3.30.1490.190">
    <property type="match status" value="1"/>
</dbReference>
<dbReference type="GO" id="GO:1900376">
    <property type="term" value="P:regulation of secondary metabolite biosynthetic process"/>
    <property type="evidence" value="ECO:0007669"/>
    <property type="project" value="TreeGrafter"/>
</dbReference>
<evidence type="ECO:0000256" key="8">
    <source>
        <dbReference type="RuleBase" id="RU364037"/>
    </source>
</evidence>
<protein>
    <recommendedName>
        <fullName evidence="8">Ferric uptake regulation protein</fullName>
    </recommendedName>
</protein>
<dbReference type="InterPro" id="IPR043135">
    <property type="entry name" value="Fur_C"/>
</dbReference>
<evidence type="ECO:0000256" key="2">
    <source>
        <dbReference type="ARBA" id="ARBA00022491"/>
    </source>
</evidence>
<dbReference type="SUPFAM" id="SSF46785">
    <property type="entry name" value="Winged helix' DNA-binding domain"/>
    <property type="match status" value="1"/>
</dbReference>
<dbReference type="PANTHER" id="PTHR33202:SF6">
    <property type="entry name" value="ZINC UPTAKE REGULATION PROTEIN"/>
    <property type="match status" value="1"/>
</dbReference>
<name>A0A839F2Q6_9GAMM</name>
<reference evidence="9 10" key="1">
    <citation type="submission" date="2020-07" db="EMBL/GenBank/DDBJ databases">
        <title>Genomic Encyclopedia of Type Strains, Phase IV (KMG-V): Genome sequencing to study the core and pangenomes of soil and plant-associated prokaryotes.</title>
        <authorList>
            <person name="Whitman W."/>
        </authorList>
    </citation>
    <scope>NUCLEOTIDE SEQUENCE [LARGE SCALE GENOMIC DNA]</scope>
    <source>
        <strain evidence="9 10">RH2WT43</strain>
    </source>
</reference>
<dbReference type="RefSeq" id="WP_182529568.1">
    <property type="nucleotide sequence ID" value="NZ_JACGXL010000001.1"/>
</dbReference>
<comment type="subunit">
    <text evidence="8">Homodimer.</text>
</comment>
<evidence type="ECO:0000313" key="9">
    <source>
        <dbReference type="EMBL" id="MBA8886491.1"/>
    </source>
</evidence>
<keyword evidence="7 8" id="KW-0479">Metal-binding</keyword>
<keyword evidence="3 7" id="KW-0862">Zinc</keyword>
<dbReference type="Proteomes" id="UP000550401">
    <property type="component" value="Unassembled WGS sequence"/>
</dbReference>
<gene>
    <name evidence="8" type="primary">fur</name>
    <name evidence="9" type="ORF">FHW12_000682</name>
</gene>
<dbReference type="GO" id="GO:0008270">
    <property type="term" value="F:zinc ion binding"/>
    <property type="evidence" value="ECO:0007669"/>
    <property type="project" value="TreeGrafter"/>
</dbReference>
<dbReference type="GO" id="GO:0003700">
    <property type="term" value="F:DNA-binding transcription factor activity"/>
    <property type="evidence" value="ECO:0007669"/>
    <property type="project" value="UniProtKB-UniRule"/>
</dbReference>
<dbReference type="Pfam" id="PF01475">
    <property type="entry name" value="FUR"/>
    <property type="match status" value="1"/>
</dbReference>
<accession>A0A839F2Q6</accession>
<evidence type="ECO:0000256" key="1">
    <source>
        <dbReference type="ARBA" id="ARBA00007957"/>
    </source>
</evidence>
<dbReference type="GO" id="GO:0045892">
    <property type="term" value="P:negative regulation of DNA-templated transcription"/>
    <property type="evidence" value="ECO:0007669"/>
    <property type="project" value="TreeGrafter"/>
</dbReference>
<keyword evidence="10" id="KW-1185">Reference proteome</keyword>
<evidence type="ECO:0000256" key="6">
    <source>
        <dbReference type="ARBA" id="ARBA00023163"/>
    </source>
</evidence>
<dbReference type="InterPro" id="IPR036390">
    <property type="entry name" value="WH_DNA-bd_sf"/>
</dbReference>
<organism evidence="9 10">
    <name type="scientific">Dokdonella fugitiva</name>
    <dbReference type="NCBI Taxonomy" id="328517"/>
    <lineage>
        <taxon>Bacteria</taxon>
        <taxon>Pseudomonadati</taxon>
        <taxon>Pseudomonadota</taxon>
        <taxon>Gammaproteobacteria</taxon>
        <taxon>Lysobacterales</taxon>
        <taxon>Rhodanobacteraceae</taxon>
        <taxon>Dokdonella</taxon>
    </lineage>
</organism>
<dbReference type="GO" id="GO:0005829">
    <property type="term" value="C:cytosol"/>
    <property type="evidence" value="ECO:0007669"/>
    <property type="project" value="TreeGrafter"/>
</dbReference>
<dbReference type="EMBL" id="JACGXL010000001">
    <property type="protein sequence ID" value="MBA8886491.1"/>
    <property type="molecule type" value="Genomic_DNA"/>
</dbReference>
<dbReference type="PANTHER" id="PTHR33202">
    <property type="entry name" value="ZINC UPTAKE REGULATION PROTEIN"/>
    <property type="match status" value="1"/>
</dbReference>
<feature type="binding site" evidence="7">
    <location>
        <position position="115"/>
    </location>
    <ligand>
        <name>Zn(2+)</name>
        <dbReference type="ChEBI" id="CHEBI:29105"/>
    </ligand>
</feature>